<keyword evidence="1" id="KW-0472">Membrane</keyword>
<keyword evidence="1" id="KW-0812">Transmembrane</keyword>
<feature type="transmembrane region" description="Helical" evidence="1">
    <location>
        <begin position="31"/>
        <end position="50"/>
    </location>
</feature>
<keyword evidence="1" id="KW-1133">Transmembrane helix</keyword>
<evidence type="ECO:0000313" key="3">
    <source>
        <dbReference type="WBParaSite" id="Hba_03683"/>
    </source>
</evidence>
<reference evidence="3" key="1">
    <citation type="submission" date="2016-11" db="UniProtKB">
        <authorList>
            <consortium name="WormBaseParasite"/>
        </authorList>
    </citation>
    <scope>IDENTIFICATION</scope>
</reference>
<accession>A0A1I7WFC6</accession>
<dbReference type="AlphaFoldDB" id="A0A1I7WFC6"/>
<name>A0A1I7WFC6_HETBA</name>
<evidence type="ECO:0000256" key="1">
    <source>
        <dbReference type="SAM" id="Phobius"/>
    </source>
</evidence>
<proteinExistence type="predicted"/>
<dbReference type="WBParaSite" id="Hba_03683">
    <property type="protein sequence ID" value="Hba_03683"/>
    <property type="gene ID" value="Hba_03683"/>
</dbReference>
<sequence length="107" mass="13153">MTNLSKNMKNDHKNIPRAIKRLLFLKFYASFYYILCHNVLLILQIIYICFQRYRLLKCFVIADMREKKLRELVRNFYFISLNRSMKLLDSFNRNSEVSYLYFGLKYI</sequence>
<keyword evidence="2" id="KW-1185">Reference proteome</keyword>
<evidence type="ECO:0000313" key="2">
    <source>
        <dbReference type="Proteomes" id="UP000095283"/>
    </source>
</evidence>
<dbReference type="Proteomes" id="UP000095283">
    <property type="component" value="Unplaced"/>
</dbReference>
<protein>
    <submittedName>
        <fullName evidence="3">Transmembrane protein</fullName>
    </submittedName>
</protein>
<organism evidence="2 3">
    <name type="scientific">Heterorhabditis bacteriophora</name>
    <name type="common">Entomopathogenic nematode worm</name>
    <dbReference type="NCBI Taxonomy" id="37862"/>
    <lineage>
        <taxon>Eukaryota</taxon>
        <taxon>Metazoa</taxon>
        <taxon>Ecdysozoa</taxon>
        <taxon>Nematoda</taxon>
        <taxon>Chromadorea</taxon>
        <taxon>Rhabditida</taxon>
        <taxon>Rhabditina</taxon>
        <taxon>Rhabditomorpha</taxon>
        <taxon>Strongyloidea</taxon>
        <taxon>Heterorhabditidae</taxon>
        <taxon>Heterorhabditis</taxon>
    </lineage>
</organism>